<evidence type="ECO:0000256" key="2">
    <source>
        <dbReference type="ARBA" id="ARBA00007441"/>
    </source>
</evidence>
<keyword evidence="5 7" id="KW-0808">Transferase</keyword>
<dbReference type="NCBIfam" id="NF006719">
    <property type="entry name" value="PRK09257.1"/>
    <property type="match status" value="1"/>
</dbReference>
<dbReference type="InterPro" id="IPR004838">
    <property type="entry name" value="NHTrfase_class1_PyrdxlP-BS"/>
</dbReference>
<keyword evidence="6" id="KW-0663">Pyridoxal phosphate</keyword>
<dbReference type="InterPro" id="IPR015424">
    <property type="entry name" value="PyrdxlP-dep_Trfase"/>
</dbReference>
<dbReference type="EMBL" id="JBHSUA010000009">
    <property type="protein sequence ID" value="MFC6396339.1"/>
    <property type="molecule type" value="Genomic_DNA"/>
</dbReference>
<feature type="domain" description="Aminotransferase class I/classII large" evidence="8">
    <location>
        <begin position="29"/>
        <end position="399"/>
    </location>
</feature>
<proteinExistence type="inferred from homology"/>
<sequence length="403" mass="43437">MSIFESVPMAPRDPILGLTEAFNADQNPKKVNLGVGVYQDATGKLPVLDCVKTVEQKMGTEPKPRGYLPIDGLPAFTAEVAKLVHGEDAAEIADGRLVTVQTLSGTGALRVAGDFLHQVNPGAKLLLSDPSWENHQAVFTRAGFEVDTYRYKAADRDGVDFDGMLGDLRAAEAGTVVVLHACCHNPTGYDLTGEQWDQVVEVITEGGLFPLVDMAYQGFASSPEEDAAVIKKFVATGKPLINTVSFAKNMSLYGERVGAVQVTCTDADEAKRVLSQLKVLVRTSVSSSPTHGAAVAAAIMSEPELKAQWLDELAGMRDRIKSMRRKLVDGLAGQGITPENGKRDMSFIADQVGMFSYSGLSKDQMVELREKYGVYGTDKGRICVAALNDNNIDYVCESIARVI</sequence>
<name>A0ABW1X1I6_9ACTN</name>
<dbReference type="PRINTS" id="PR00799">
    <property type="entry name" value="TRANSAMINASE"/>
</dbReference>
<dbReference type="InterPro" id="IPR015422">
    <property type="entry name" value="PyrdxlP-dep_Trfase_small"/>
</dbReference>
<dbReference type="InterPro" id="IPR015421">
    <property type="entry name" value="PyrdxlP-dep_Trfase_major"/>
</dbReference>
<reference evidence="10" key="1">
    <citation type="journal article" date="2019" name="Int. J. Syst. Evol. Microbiol.">
        <title>The Global Catalogue of Microorganisms (GCM) 10K type strain sequencing project: providing services to taxonomists for standard genome sequencing and annotation.</title>
        <authorList>
            <consortium name="The Broad Institute Genomics Platform"/>
            <consortium name="The Broad Institute Genome Sequencing Center for Infectious Disease"/>
            <person name="Wu L."/>
            <person name="Ma J."/>
        </authorList>
    </citation>
    <scope>NUCLEOTIDE SEQUENCE [LARGE SCALE GENOMIC DNA]</scope>
    <source>
        <strain evidence="10">CGMCC 1.15277</strain>
    </source>
</reference>
<evidence type="ECO:0000256" key="6">
    <source>
        <dbReference type="ARBA" id="ARBA00022898"/>
    </source>
</evidence>
<dbReference type="EC" id="2.6.1.-" evidence="7"/>
<dbReference type="PANTHER" id="PTHR11879:SF37">
    <property type="entry name" value="AROMATIC-AMINO-ACID AMINOTRANSFERASE"/>
    <property type="match status" value="1"/>
</dbReference>
<evidence type="ECO:0000256" key="4">
    <source>
        <dbReference type="ARBA" id="ARBA00022576"/>
    </source>
</evidence>
<dbReference type="InterPro" id="IPR000796">
    <property type="entry name" value="Asp_trans"/>
</dbReference>
<dbReference type="PROSITE" id="PS00105">
    <property type="entry name" value="AA_TRANSFER_CLASS_1"/>
    <property type="match status" value="1"/>
</dbReference>
<dbReference type="CDD" id="cd00609">
    <property type="entry name" value="AAT_like"/>
    <property type="match status" value="1"/>
</dbReference>
<keyword evidence="10" id="KW-1185">Reference proteome</keyword>
<evidence type="ECO:0000313" key="9">
    <source>
        <dbReference type="EMBL" id="MFC6396339.1"/>
    </source>
</evidence>
<organism evidence="9 10">
    <name type="scientific">Luteococcus sanguinis</name>
    <dbReference type="NCBI Taxonomy" id="174038"/>
    <lineage>
        <taxon>Bacteria</taxon>
        <taxon>Bacillati</taxon>
        <taxon>Actinomycetota</taxon>
        <taxon>Actinomycetes</taxon>
        <taxon>Propionibacteriales</taxon>
        <taxon>Propionibacteriaceae</taxon>
        <taxon>Luteococcus</taxon>
    </lineage>
</organism>
<dbReference type="PANTHER" id="PTHR11879">
    <property type="entry name" value="ASPARTATE AMINOTRANSFERASE"/>
    <property type="match status" value="1"/>
</dbReference>
<dbReference type="Gene3D" id="3.90.1150.10">
    <property type="entry name" value="Aspartate Aminotransferase, domain 1"/>
    <property type="match status" value="1"/>
</dbReference>
<comment type="similarity">
    <text evidence="2 7">Belongs to the class-I pyridoxal-phosphate-dependent aminotransferase family.</text>
</comment>
<dbReference type="InterPro" id="IPR004839">
    <property type="entry name" value="Aminotransferase_I/II_large"/>
</dbReference>
<protein>
    <recommendedName>
        <fullName evidence="7">Aminotransferase</fullName>
        <ecNumber evidence="7">2.6.1.-</ecNumber>
    </recommendedName>
</protein>
<dbReference type="SUPFAM" id="SSF53383">
    <property type="entry name" value="PLP-dependent transferases"/>
    <property type="match status" value="1"/>
</dbReference>
<evidence type="ECO:0000256" key="7">
    <source>
        <dbReference type="RuleBase" id="RU000481"/>
    </source>
</evidence>
<keyword evidence="4 7" id="KW-0032">Aminotransferase</keyword>
<evidence type="ECO:0000313" key="10">
    <source>
        <dbReference type="Proteomes" id="UP001596266"/>
    </source>
</evidence>
<dbReference type="RefSeq" id="WP_343885024.1">
    <property type="nucleotide sequence ID" value="NZ_BAAAKI010000004.1"/>
</dbReference>
<gene>
    <name evidence="9" type="ORF">ACFP57_04970</name>
</gene>
<evidence type="ECO:0000259" key="8">
    <source>
        <dbReference type="Pfam" id="PF00155"/>
    </source>
</evidence>
<comment type="caution">
    <text evidence="9">The sequence shown here is derived from an EMBL/GenBank/DDBJ whole genome shotgun (WGS) entry which is preliminary data.</text>
</comment>
<comment type="subunit">
    <text evidence="3">Homodimer.</text>
</comment>
<dbReference type="Proteomes" id="UP001596266">
    <property type="component" value="Unassembled WGS sequence"/>
</dbReference>
<evidence type="ECO:0000256" key="1">
    <source>
        <dbReference type="ARBA" id="ARBA00001933"/>
    </source>
</evidence>
<dbReference type="Gene3D" id="3.40.640.10">
    <property type="entry name" value="Type I PLP-dependent aspartate aminotransferase-like (Major domain)"/>
    <property type="match status" value="1"/>
</dbReference>
<dbReference type="Pfam" id="PF00155">
    <property type="entry name" value="Aminotran_1_2"/>
    <property type="match status" value="1"/>
</dbReference>
<evidence type="ECO:0000256" key="3">
    <source>
        <dbReference type="ARBA" id="ARBA00011738"/>
    </source>
</evidence>
<evidence type="ECO:0000256" key="5">
    <source>
        <dbReference type="ARBA" id="ARBA00022679"/>
    </source>
</evidence>
<accession>A0ABW1X1I6</accession>
<comment type="cofactor">
    <cofactor evidence="1 7">
        <name>pyridoxal 5'-phosphate</name>
        <dbReference type="ChEBI" id="CHEBI:597326"/>
    </cofactor>
</comment>